<dbReference type="GeneID" id="100902237"/>
<keyword evidence="5" id="KW-1185">Reference proteome</keyword>
<dbReference type="Gene3D" id="3.30.70.1660">
    <property type="match status" value="1"/>
</dbReference>
<dbReference type="PANTHER" id="PTHR43804:SF7">
    <property type="entry name" value="LD18447P"/>
    <property type="match status" value="1"/>
</dbReference>
<protein>
    <submittedName>
        <fullName evidence="6">Peptide chain release factor 1-like, mitochondrial</fullName>
    </submittedName>
</protein>
<dbReference type="InterPro" id="IPR045853">
    <property type="entry name" value="Pep_chain_release_fac_I_sf"/>
</dbReference>
<keyword evidence="2" id="KW-0488">Methylation</keyword>
<dbReference type="PANTHER" id="PTHR43804">
    <property type="entry name" value="LD18447P"/>
    <property type="match status" value="1"/>
</dbReference>
<dbReference type="GO" id="GO:0003747">
    <property type="term" value="F:translation release factor activity"/>
    <property type="evidence" value="ECO:0007669"/>
    <property type="project" value="InterPro"/>
</dbReference>
<dbReference type="CTD" id="34720"/>
<comment type="similarity">
    <text evidence="1">Belongs to the prokaryotic/mitochondrial release factor family.</text>
</comment>
<evidence type="ECO:0000313" key="6">
    <source>
        <dbReference type="RefSeq" id="XP_018496794.1"/>
    </source>
</evidence>
<dbReference type="SMART" id="SM00937">
    <property type="entry name" value="PCRF"/>
    <property type="match status" value="1"/>
</dbReference>
<dbReference type="InterPro" id="IPR050057">
    <property type="entry name" value="Prokaryotic/Mito_RF"/>
</dbReference>
<evidence type="ECO:0000256" key="2">
    <source>
        <dbReference type="ARBA" id="ARBA00022481"/>
    </source>
</evidence>
<dbReference type="InterPro" id="IPR000352">
    <property type="entry name" value="Pep_chain_release_fac_I"/>
</dbReference>
<evidence type="ECO:0000256" key="3">
    <source>
        <dbReference type="ARBA" id="ARBA00022917"/>
    </source>
</evidence>
<gene>
    <name evidence="6" type="primary">LOC100902237</name>
</gene>
<keyword evidence="3" id="KW-0648">Protein biosynthesis</keyword>
<evidence type="ECO:0000259" key="4">
    <source>
        <dbReference type="PROSITE" id="PS00745"/>
    </source>
</evidence>
<feature type="domain" description="Prokaryotic-type class I peptide chain release factors" evidence="4">
    <location>
        <begin position="260"/>
        <end position="276"/>
    </location>
</feature>
<dbReference type="Pfam" id="PF00472">
    <property type="entry name" value="RF-1"/>
    <property type="match status" value="1"/>
</dbReference>
<accession>A0AAJ7PAR0</accession>
<dbReference type="KEGG" id="goe:100902237"/>
<dbReference type="GO" id="GO:0005737">
    <property type="term" value="C:cytoplasm"/>
    <property type="evidence" value="ECO:0007669"/>
    <property type="project" value="UniProtKB-ARBA"/>
</dbReference>
<dbReference type="Proteomes" id="UP000694867">
    <property type="component" value="Unplaced"/>
</dbReference>
<sequence>MSVVRCAVKTAKMIRIRVRSFSSAANLDLDFRDSKVNAYLANIENFLANEAKTTRKISGINQQRLRTLSSIYGRASAVLNEIHNLEELCSEMRASDEKEMAEIAQKDIDVCVRKLKDLSNEDLIHLEQAWLYILPYELQDTDEILVEFSAGVGGQEAMLFNSDLFKMYSSYARNAGWGVNVVEFAESESGGLRSGTLHLCGANVGRHMKFESGVHRVQRTPKTERGGRIHTSTATVAVLACPAEIDDEIDPKDLIMKFKRAGGPGGQHVNKTESAVQILHTPSGIMVEADIERSQLMNKEAAMKKLRAKLFDLKVSKEANRVRSERKLQVGTAGRSEKIRTYNFAQDRVTDHRAGISVHNLQECLAGGSALSRLIEALQEAHRIETAQHLISNQLYY</sequence>
<dbReference type="Gene3D" id="3.30.160.20">
    <property type="match status" value="1"/>
</dbReference>
<evidence type="ECO:0000313" key="5">
    <source>
        <dbReference type="Proteomes" id="UP000694867"/>
    </source>
</evidence>
<dbReference type="AlphaFoldDB" id="A0AAJ7PAR0"/>
<name>A0AAJ7PAR0_9ACAR</name>
<dbReference type="SUPFAM" id="SSF75620">
    <property type="entry name" value="Release factor"/>
    <property type="match status" value="1"/>
</dbReference>
<reference evidence="6" key="1">
    <citation type="submission" date="2025-08" db="UniProtKB">
        <authorList>
            <consortium name="RefSeq"/>
        </authorList>
    </citation>
    <scope>IDENTIFICATION</scope>
</reference>
<dbReference type="PROSITE" id="PS00745">
    <property type="entry name" value="RF_PROK_I"/>
    <property type="match status" value="1"/>
</dbReference>
<dbReference type="RefSeq" id="XP_018496794.1">
    <property type="nucleotide sequence ID" value="XM_018641278.1"/>
</dbReference>
<organism evidence="5 6">
    <name type="scientific">Galendromus occidentalis</name>
    <name type="common">western predatory mite</name>
    <dbReference type="NCBI Taxonomy" id="34638"/>
    <lineage>
        <taxon>Eukaryota</taxon>
        <taxon>Metazoa</taxon>
        <taxon>Ecdysozoa</taxon>
        <taxon>Arthropoda</taxon>
        <taxon>Chelicerata</taxon>
        <taxon>Arachnida</taxon>
        <taxon>Acari</taxon>
        <taxon>Parasitiformes</taxon>
        <taxon>Mesostigmata</taxon>
        <taxon>Gamasina</taxon>
        <taxon>Phytoseioidea</taxon>
        <taxon>Phytoseiidae</taxon>
        <taxon>Typhlodrominae</taxon>
        <taxon>Galendromus</taxon>
    </lineage>
</organism>
<dbReference type="FunFam" id="3.30.160.20:FF:000004">
    <property type="entry name" value="Peptide chain release factor 1"/>
    <property type="match status" value="1"/>
</dbReference>
<evidence type="ECO:0000256" key="1">
    <source>
        <dbReference type="ARBA" id="ARBA00010835"/>
    </source>
</evidence>
<dbReference type="InterPro" id="IPR005139">
    <property type="entry name" value="PCRF"/>
</dbReference>
<proteinExistence type="inferred from homology"/>
<dbReference type="Pfam" id="PF03462">
    <property type="entry name" value="PCRF"/>
    <property type="match status" value="1"/>
</dbReference>